<dbReference type="PANTHER" id="PTHR24221:SF590">
    <property type="entry name" value="COMPONENT LINKED WITH THE ASSEMBLY OF CYTOCHROME' TRANSPORT TRANSMEMBRANE ATP-BINDING PROTEIN ABC TRANSPORTER CYDD-RELATED"/>
    <property type="match status" value="1"/>
</dbReference>
<dbReference type="GO" id="GO:0005524">
    <property type="term" value="F:ATP binding"/>
    <property type="evidence" value="ECO:0007669"/>
    <property type="project" value="UniProtKB-KW"/>
</dbReference>
<keyword evidence="6" id="KW-0547">Nucleotide-binding</keyword>
<feature type="transmembrane region" description="Helical" evidence="11">
    <location>
        <begin position="166"/>
        <end position="185"/>
    </location>
</feature>
<dbReference type="PROSITE" id="PS50893">
    <property type="entry name" value="ABC_TRANSPORTER_2"/>
    <property type="match status" value="1"/>
</dbReference>
<dbReference type="InterPro" id="IPR036640">
    <property type="entry name" value="ABC1_TM_sf"/>
</dbReference>
<dbReference type="RefSeq" id="WP_013018510.1">
    <property type="nucleotide sequence ID" value="NC_013947.1"/>
</dbReference>
<dbReference type="PROSITE" id="PS00211">
    <property type="entry name" value="ABC_TRANSPORTER_1"/>
    <property type="match status" value="1"/>
</dbReference>
<dbReference type="GO" id="GO:0016887">
    <property type="term" value="F:ATP hydrolysis activity"/>
    <property type="evidence" value="ECO:0007669"/>
    <property type="project" value="InterPro"/>
</dbReference>
<name>D3PUC6_STANL</name>
<dbReference type="SUPFAM" id="SSF90123">
    <property type="entry name" value="ABC transporter transmembrane region"/>
    <property type="match status" value="1"/>
</dbReference>
<feature type="domain" description="ABC transporter" evidence="12">
    <location>
        <begin position="345"/>
        <end position="579"/>
    </location>
</feature>
<dbReference type="EMBL" id="CP001778">
    <property type="protein sequence ID" value="ADD42939.1"/>
    <property type="molecule type" value="Genomic_DNA"/>
</dbReference>
<dbReference type="SUPFAM" id="SSF52540">
    <property type="entry name" value="P-loop containing nucleoside triphosphate hydrolases"/>
    <property type="match status" value="1"/>
</dbReference>
<dbReference type="eggNOG" id="COG1132">
    <property type="taxonomic scope" value="Bacteria"/>
</dbReference>
<feature type="transmembrane region" description="Helical" evidence="11">
    <location>
        <begin position="140"/>
        <end position="160"/>
    </location>
</feature>
<evidence type="ECO:0000256" key="11">
    <source>
        <dbReference type="SAM" id="Phobius"/>
    </source>
</evidence>
<dbReference type="Proteomes" id="UP000000844">
    <property type="component" value="Chromosome"/>
</dbReference>
<keyword evidence="3" id="KW-1003">Cell membrane</keyword>
<feature type="domain" description="ABC transmembrane type-1" evidence="13">
    <location>
        <begin position="29"/>
        <end position="314"/>
    </location>
</feature>
<dbReference type="STRING" id="446470.Snas_3269"/>
<dbReference type="PROSITE" id="PS50929">
    <property type="entry name" value="ABC_TM1F"/>
    <property type="match status" value="1"/>
</dbReference>
<sequence>MASSTDDREALIDPGALASFLAPVRGRLLVGVVLSGISAVVALFPFVAVAEIGRTLIEDGGAERAWTWVAIGIAAILGRTLLYGSALALCHYADADFRHHLRVRLVRHLATLPLGWFADHGSGEVKKAVADDVKNMHTIVAHYAIDLTSAIVAPLAALVYMSTVDWRFALVIVAYIAVVAAIVAPSSKRAYLTHMDDYNRAQGELGATAVELVDGIEVVKTFGEGSGLADRFHRSVDRLTEIGLLWTAAMGRPWTVMNLLFFPATMAVVICAAGSGMIGLGWIAPVEVLPFLLVGVGLPTGYLQIGQMANSLRESRLAATHLGRLMRLPGLPEPDRPQHPEGARVELDRVTFSYRDGHPVVADVSLTLEPGTVTALVGPSGSGKTTLARLISRFWDVDSGSVRVGGVDTRDLPSAELLSRVAIVFQDAVALRETVRDNIKLARPDATDTQIRAAAEAAQLHQRILQLPDGYDTVLGENGAHLSGGELQRLTIARAFLQDAPILLLDEATAHADPDAETQIQDALARLGAGRTVLVIAHRLHTVTGADQIAVLDAGRVVQLGRHDRLLSADGLYRRMWTAQHTTEGARL</sequence>
<keyword evidence="7" id="KW-0067">ATP-binding</keyword>
<dbReference type="Pfam" id="PF00005">
    <property type="entry name" value="ABC_tran"/>
    <property type="match status" value="1"/>
</dbReference>
<dbReference type="InterPro" id="IPR039421">
    <property type="entry name" value="Type_1_exporter"/>
</dbReference>
<comment type="similarity">
    <text evidence="10">Belongs to the ABC transporter superfamily. Siderophore-Fe(3+) uptake transporter (SIUT) (TC 3.A.1.21) family.</text>
</comment>
<organism evidence="14 15">
    <name type="scientific">Stackebrandtia nassauensis (strain DSM 44728 / CIP 108903 / NRRL B-16338 / NBRC 102104 / LLR-40K-21)</name>
    <dbReference type="NCBI Taxonomy" id="446470"/>
    <lineage>
        <taxon>Bacteria</taxon>
        <taxon>Bacillati</taxon>
        <taxon>Actinomycetota</taxon>
        <taxon>Actinomycetes</taxon>
        <taxon>Glycomycetales</taxon>
        <taxon>Glycomycetaceae</taxon>
        <taxon>Stackebrandtia</taxon>
    </lineage>
</organism>
<evidence type="ECO:0000259" key="12">
    <source>
        <dbReference type="PROSITE" id="PS50893"/>
    </source>
</evidence>
<evidence type="ECO:0000256" key="6">
    <source>
        <dbReference type="ARBA" id="ARBA00022741"/>
    </source>
</evidence>
<evidence type="ECO:0000256" key="2">
    <source>
        <dbReference type="ARBA" id="ARBA00022448"/>
    </source>
</evidence>
<evidence type="ECO:0000256" key="8">
    <source>
        <dbReference type="ARBA" id="ARBA00022989"/>
    </source>
</evidence>
<dbReference type="InterPro" id="IPR017871">
    <property type="entry name" value="ABC_transporter-like_CS"/>
</dbReference>
<evidence type="ECO:0000256" key="5">
    <source>
        <dbReference type="ARBA" id="ARBA00022692"/>
    </source>
</evidence>
<evidence type="ECO:0000256" key="4">
    <source>
        <dbReference type="ARBA" id="ARBA00022519"/>
    </source>
</evidence>
<dbReference type="CDD" id="cd07346">
    <property type="entry name" value="ABC_6TM_exporters"/>
    <property type="match status" value="1"/>
</dbReference>
<feature type="transmembrane region" description="Helical" evidence="11">
    <location>
        <begin position="28"/>
        <end position="48"/>
    </location>
</feature>
<evidence type="ECO:0000256" key="3">
    <source>
        <dbReference type="ARBA" id="ARBA00022475"/>
    </source>
</evidence>
<evidence type="ECO:0000256" key="1">
    <source>
        <dbReference type="ARBA" id="ARBA00004429"/>
    </source>
</evidence>
<dbReference type="SMART" id="SM00382">
    <property type="entry name" value="AAA"/>
    <property type="match status" value="1"/>
</dbReference>
<evidence type="ECO:0000313" key="14">
    <source>
        <dbReference type="EMBL" id="ADD42939.1"/>
    </source>
</evidence>
<keyword evidence="8 11" id="KW-1133">Transmembrane helix</keyword>
<dbReference type="InterPro" id="IPR027417">
    <property type="entry name" value="P-loop_NTPase"/>
</dbReference>
<evidence type="ECO:0000256" key="9">
    <source>
        <dbReference type="ARBA" id="ARBA00023136"/>
    </source>
</evidence>
<evidence type="ECO:0000256" key="7">
    <source>
        <dbReference type="ARBA" id="ARBA00022840"/>
    </source>
</evidence>
<dbReference type="PANTHER" id="PTHR24221">
    <property type="entry name" value="ATP-BINDING CASSETTE SUB-FAMILY B"/>
    <property type="match status" value="1"/>
</dbReference>
<dbReference type="GO" id="GO:0140359">
    <property type="term" value="F:ABC-type transporter activity"/>
    <property type="evidence" value="ECO:0007669"/>
    <property type="project" value="InterPro"/>
</dbReference>
<dbReference type="HOGENOM" id="CLU_000604_84_9_11"/>
<keyword evidence="4" id="KW-0997">Cell inner membrane</keyword>
<accession>D3PUC6</accession>
<gene>
    <name evidence="14" type="ordered locus">Snas_3269</name>
</gene>
<dbReference type="Gene3D" id="3.40.50.300">
    <property type="entry name" value="P-loop containing nucleotide triphosphate hydrolases"/>
    <property type="match status" value="1"/>
</dbReference>
<dbReference type="Pfam" id="PF00664">
    <property type="entry name" value="ABC_membrane"/>
    <property type="match status" value="1"/>
</dbReference>
<dbReference type="KEGG" id="sna:Snas_3269"/>
<evidence type="ECO:0000313" key="15">
    <source>
        <dbReference type="Proteomes" id="UP000000844"/>
    </source>
</evidence>
<comment type="subcellular location">
    <subcellularLocation>
        <location evidence="1">Cell inner membrane</location>
        <topology evidence="1">Multi-pass membrane protein</topology>
    </subcellularLocation>
</comment>
<dbReference type="FunFam" id="3.40.50.300:FF:000221">
    <property type="entry name" value="Multidrug ABC transporter ATP-binding protein"/>
    <property type="match status" value="1"/>
</dbReference>
<dbReference type="InterPro" id="IPR003439">
    <property type="entry name" value="ABC_transporter-like_ATP-bd"/>
</dbReference>
<dbReference type="GO" id="GO:0005886">
    <property type="term" value="C:plasma membrane"/>
    <property type="evidence" value="ECO:0007669"/>
    <property type="project" value="UniProtKB-SubCell"/>
</dbReference>
<feature type="transmembrane region" description="Helical" evidence="11">
    <location>
        <begin position="68"/>
        <end position="92"/>
    </location>
</feature>
<feature type="transmembrane region" description="Helical" evidence="11">
    <location>
        <begin position="259"/>
        <end position="282"/>
    </location>
</feature>
<dbReference type="Gene3D" id="1.20.1560.10">
    <property type="entry name" value="ABC transporter type 1, transmembrane domain"/>
    <property type="match status" value="1"/>
</dbReference>
<dbReference type="InterPro" id="IPR011527">
    <property type="entry name" value="ABC1_TM_dom"/>
</dbReference>
<dbReference type="InterPro" id="IPR003593">
    <property type="entry name" value="AAA+_ATPase"/>
</dbReference>
<keyword evidence="5 11" id="KW-0812">Transmembrane</keyword>
<evidence type="ECO:0000256" key="10">
    <source>
        <dbReference type="ARBA" id="ARBA00023455"/>
    </source>
</evidence>
<dbReference type="AlphaFoldDB" id="D3PUC6"/>
<keyword evidence="15" id="KW-1185">Reference proteome</keyword>
<proteinExistence type="inferred from homology"/>
<reference evidence="14 15" key="1">
    <citation type="journal article" date="2009" name="Stand. Genomic Sci.">
        <title>Complete genome sequence of Stackebrandtia nassauensis type strain (LLR-40K-21).</title>
        <authorList>
            <person name="Munk C."/>
            <person name="Lapidus A."/>
            <person name="Copeland A."/>
            <person name="Jando M."/>
            <person name="Mayilraj S."/>
            <person name="Glavina Del Rio T."/>
            <person name="Nolan M."/>
            <person name="Chen F."/>
            <person name="Lucas S."/>
            <person name="Tice H."/>
            <person name="Cheng J.F."/>
            <person name="Han C."/>
            <person name="Detter J.C."/>
            <person name="Bruce D."/>
            <person name="Goodwin L."/>
            <person name="Chain P."/>
            <person name="Pitluck S."/>
            <person name="Goker M."/>
            <person name="Ovchinikova G."/>
            <person name="Pati A."/>
            <person name="Ivanova N."/>
            <person name="Mavromatis K."/>
            <person name="Chen A."/>
            <person name="Palaniappan K."/>
            <person name="Land M."/>
            <person name="Hauser L."/>
            <person name="Chang Y.J."/>
            <person name="Jeffries C.D."/>
            <person name="Bristow J."/>
            <person name="Eisen J.A."/>
            <person name="Markowitz V."/>
            <person name="Hugenholtz P."/>
            <person name="Kyrpides N.C."/>
            <person name="Klenk H.P."/>
        </authorList>
    </citation>
    <scope>NUCLEOTIDE SEQUENCE [LARGE SCALE GENOMIC DNA]</scope>
    <source>
        <strain evidence="15">DSM 44728 / CIP 108903 / NRRL B-16338 / NBRC 102104 / LLR-40K-21</strain>
    </source>
</reference>
<protein>
    <submittedName>
        <fullName evidence="14">ABC transporter related protein</fullName>
    </submittedName>
</protein>
<keyword evidence="2" id="KW-0813">Transport</keyword>
<evidence type="ECO:0000259" key="13">
    <source>
        <dbReference type="PROSITE" id="PS50929"/>
    </source>
</evidence>
<keyword evidence="9 11" id="KW-0472">Membrane</keyword>